<dbReference type="SMART" id="SM00897">
    <property type="entry name" value="FIST"/>
    <property type="match status" value="1"/>
</dbReference>
<dbReference type="AlphaFoldDB" id="A0A939EHJ5"/>
<reference evidence="3" key="1">
    <citation type="submission" date="2020-12" db="EMBL/GenBank/DDBJ databases">
        <title>Oil enriched cultivation method for isolating marine PHA-producing bacteria.</title>
        <authorList>
            <person name="Zheng W."/>
            <person name="Yu S."/>
            <person name="Huang Y."/>
        </authorList>
    </citation>
    <scope>NUCLEOTIDE SEQUENCE</scope>
    <source>
        <strain evidence="3">SY-2-12</strain>
    </source>
</reference>
<sequence length="390" mass="42685">MLTLENSLDRRPAETVRIAVSHSANAAQALTDIARQLDGLRTSFILLLVPSRLKPDDLAAALPDKLAETVVYGCTTAGQITSQGYEDAALVALAFPREHFRVASKLFSPLTPLSIAEVVSQTGKMVENFRITPGRKRLALMFCDGLSKQEDLLAAALEAGLKDIPVFGGSAGDGLEFRRTFVLHDGKFHTNAALLLLLETNLSYKGLGFDHFQPTEKRMVVTRAVPEERLVLEINGSPAASEYARLVGVPTDELSPIVFAENPVLVRNRNLYHVRGIQQIHGESGLTFLSAIDDGLLLTLGSGKEILKTLDNSLTVHDDHGDAPDFILGFDCYLRKLEIEHKGLCAEASRQLRKHRVVGFNTYGEQHLGVHVNQTFVGVAFFPPRGEMLP</sequence>
<organism evidence="3 4">
    <name type="scientific">Roseibium aggregatum</name>
    <dbReference type="NCBI Taxonomy" id="187304"/>
    <lineage>
        <taxon>Bacteria</taxon>
        <taxon>Pseudomonadati</taxon>
        <taxon>Pseudomonadota</taxon>
        <taxon>Alphaproteobacteria</taxon>
        <taxon>Hyphomicrobiales</taxon>
        <taxon>Stappiaceae</taxon>
        <taxon>Roseibium</taxon>
    </lineage>
</organism>
<dbReference type="PANTHER" id="PTHR40252:SF2">
    <property type="entry name" value="BLR0328 PROTEIN"/>
    <property type="match status" value="1"/>
</dbReference>
<feature type="domain" description="FIST" evidence="1">
    <location>
        <begin position="41"/>
        <end position="238"/>
    </location>
</feature>
<dbReference type="InterPro" id="IPR019494">
    <property type="entry name" value="FIST_C"/>
</dbReference>
<dbReference type="Pfam" id="PF10442">
    <property type="entry name" value="FIST_C"/>
    <property type="match status" value="1"/>
</dbReference>
<name>A0A939EHJ5_9HYPH</name>
<dbReference type="SMART" id="SM01204">
    <property type="entry name" value="FIST_C"/>
    <property type="match status" value="1"/>
</dbReference>
<evidence type="ECO:0000313" key="3">
    <source>
        <dbReference type="EMBL" id="MBN9673321.1"/>
    </source>
</evidence>
<accession>A0A939EHJ5</accession>
<dbReference type="EMBL" id="JAEKJZ010000006">
    <property type="protein sequence ID" value="MBN9673321.1"/>
    <property type="molecule type" value="Genomic_DNA"/>
</dbReference>
<dbReference type="RefSeq" id="WP_207143162.1">
    <property type="nucleotide sequence ID" value="NZ_JAEKJZ010000006.1"/>
</dbReference>
<dbReference type="Pfam" id="PF08495">
    <property type="entry name" value="FIST"/>
    <property type="match status" value="1"/>
</dbReference>
<evidence type="ECO:0000259" key="2">
    <source>
        <dbReference type="SMART" id="SM01204"/>
    </source>
</evidence>
<dbReference type="InterPro" id="IPR013702">
    <property type="entry name" value="FIST_domain_N"/>
</dbReference>
<evidence type="ECO:0000313" key="4">
    <source>
        <dbReference type="Proteomes" id="UP000664096"/>
    </source>
</evidence>
<dbReference type="Proteomes" id="UP000664096">
    <property type="component" value="Unassembled WGS sequence"/>
</dbReference>
<protein>
    <submittedName>
        <fullName evidence="3">FIST C-terminal domain-containing protein</fullName>
    </submittedName>
</protein>
<comment type="caution">
    <text evidence="3">The sequence shown here is derived from an EMBL/GenBank/DDBJ whole genome shotgun (WGS) entry which is preliminary data.</text>
</comment>
<evidence type="ECO:0000259" key="1">
    <source>
        <dbReference type="SMART" id="SM00897"/>
    </source>
</evidence>
<proteinExistence type="predicted"/>
<gene>
    <name evidence="3" type="ORF">JF539_23380</name>
</gene>
<dbReference type="PANTHER" id="PTHR40252">
    <property type="entry name" value="BLR0328 PROTEIN"/>
    <property type="match status" value="1"/>
</dbReference>
<feature type="domain" description="FIST C-domain" evidence="2">
    <location>
        <begin position="239"/>
        <end position="369"/>
    </location>
</feature>